<reference evidence="1" key="1">
    <citation type="journal article" date="2022" name="Arch. Microbiol.">
        <title>Thiomicrorhabdus immobilis sp. nov., a mesophilic sulfur-oxidizing bacterium isolated from sediment of a brackish lake in northern Japan.</title>
        <authorList>
            <person name="Kojima H."/>
            <person name="Mochizuki J."/>
            <person name="Kanda M."/>
            <person name="Watanabe T."/>
            <person name="Fukui M."/>
        </authorList>
    </citation>
    <scope>NUCLEOTIDE SEQUENCE</scope>
    <source>
        <strain evidence="1">Am19</strain>
    </source>
</reference>
<sequence>MNSNIGSCYRLDLIMAKTVNGQKINELYFTLNYQAWSCALNLINHLTLGL</sequence>
<gene>
    <name evidence="1" type="ORF">THMIRHAM_16280</name>
</gene>
<accession>A0ABM7MEK2</accession>
<evidence type="ECO:0000313" key="1">
    <source>
        <dbReference type="EMBL" id="BCN93843.1"/>
    </source>
</evidence>
<dbReference type="EMBL" id="AP024202">
    <property type="protein sequence ID" value="BCN93843.1"/>
    <property type="molecule type" value="Genomic_DNA"/>
</dbReference>
<proteinExistence type="predicted"/>
<evidence type="ECO:0000313" key="2">
    <source>
        <dbReference type="Proteomes" id="UP001054820"/>
    </source>
</evidence>
<keyword evidence="2" id="KW-1185">Reference proteome</keyword>
<dbReference type="Proteomes" id="UP001054820">
    <property type="component" value="Chromosome"/>
</dbReference>
<organism evidence="1 2">
    <name type="scientific">Thiomicrorhabdus immobilis</name>
    <dbReference type="NCBI Taxonomy" id="2791037"/>
    <lineage>
        <taxon>Bacteria</taxon>
        <taxon>Pseudomonadati</taxon>
        <taxon>Pseudomonadota</taxon>
        <taxon>Gammaproteobacteria</taxon>
        <taxon>Thiotrichales</taxon>
        <taxon>Piscirickettsiaceae</taxon>
        <taxon>Thiomicrorhabdus</taxon>
    </lineage>
</organism>
<name>A0ABM7MEK2_9GAMM</name>
<protein>
    <submittedName>
        <fullName evidence="1">Uncharacterized protein</fullName>
    </submittedName>
</protein>